<evidence type="ECO:0000313" key="2">
    <source>
        <dbReference type="EMBL" id="ARP88382.1"/>
    </source>
</evidence>
<dbReference type="Pfam" id="PF09937">
    <property type="entry name" value="DUF2169"/>
    <property type="match status" value="1"/>
</dbReference>
<sequence length="869" mass="94885">MRVVKPSRLSLLTRPYRWRGSDKLGIAMLAMATLKDAPALTSEQDLWRLAAQEVGGALDLGVPKPCAEFIVSGKAYTRHQPDKTACAVRARVGSLDKSLLVFGDRYWVAGKPTAPAPFDAMRIDWRRAYGGPDCPDNSHGIGMQPDEIGGMRVTPLPNVESPDQRIRYSGQIVRPAGFDGIAPDTPARFARMGSRYDQAWLEHEFPGFAPDMDARYFNAAPSDQWWTGRPDVPSGVDYAFWNMHPERQVLSGRLPVWRARCFALRHARPAVLEEADMRLTTAWFFPDHERAILIWHGVLDIAESDGADVSHLVLAIEDANDHRAIAHYMDVARRRADSRHGAVHALRDSDLVSASLYVNAPDSDLPDVHARPLARNLQAGAARRRASSRRMLEAEGLNADDYLPLNDALPRRPTVDDLPAALEEAEQARREGEALLERGRQALLDDSDMRRFAQHTGVDLDAIARVDMQAPRAGRIDPPALVRQLRDFDERFPAATSAGPSPTGLRDRLQPQVLALYRHAAHAGAAAAPMPPQRAARTRRRVQAIYARGRDFSGLHLAGADLSGMDLRGSCFRGASLEGARLDGARLDDCDFTEAVLAHASMAGGSLANARLAHANAGMAHFEKVSLAGANLTRTSLEGARCVACVFSDAILHGTRLGETRLERCDFSVASMEEAVLMKTHFLHCAFEDAMLHRCAFMACTFEHANLRRAHVRRCGFIDTAFRDGADLTAARIEMSSFSPGTDLQSATLDGATLHQCGMRGVRMQGASLVNAVVRGSDLSECLLANARLDGIEAAESLFVRADFNAASLRGANLMQAVMSRADFTDADLRAANLFRADLGEAVLPAAAGLRGAYTAGTKTWPRRRAAAE</sequence>
<dbReference type="SUPFAM" id="SSF141571">
    <property type="entry name" value="Pentapeptide repeat-like"/>
    <property type="match status" value="2"/>
</dbReference>
<reference evidence="2 3" key="1">
    <citation type="submission" date="2017-05" db="EMBL/GenBank/DDBJ databases">
        <title>Complete and WGS of Bordetella genogroups.</title>
        <authorList>
            <person name="Spilker T."/>
            <person name="LiPuma J."/>
        </authorList>
    </citation>
    <scope>NUCLEOTIDE SEQUENCE [LARGE SCALE GENOMIC DNA]</scope>
    <source>
        <strain evidence="2 3">AU17164</strain>
    </source>
</reference>
<gene>
    <name evidence="2" type="ORF">CAL13_20790</name>
</gene>
<evidence type="ECO:0000259" key="1">
    <source>
        <dbReference type="Pfam" id="PF09937"/>
    </source>
</evidence>
<dbReference type="PANTHER" id="PTHR14136">
    <property type="entry name" value="BTB_POZ DOMAIN-CONTAINING PROTEIN KCTD9"/>
    <property type="match status" value="1"/>
</dbReference>
<proteinExistence type="predicted"/>
<dbReference type="RefSeq" id="WP_086073412.1">
    <property type="nucleotide sequence ID" value="NZ_CP021109.1"/>
</dbReference>
<protein>
    <recommendedName>
        <fullName evidence="1">DUF2169 domain-containing protein</fullName>
    </recommendedName>
</protein>
<dbReference type="InterPro" id="IPR051082">
    <property type="entry name" value="Pentapeptide-BTB/POZ_domain"/>
</dbReference>
<dbReference type="Pfam" id="PF00805">
    <property type="entry name" value="Pentapeptide"/>
    <property type="match status" value="4"/>
</dbReference>
<dbReference type="Proteomes" id="UP000194139">
    <property type="component" value="Chromosome"/>
</dbReference>
<dbReference type="AlphaFoldDB" id="A0A1W6Z4U7"/>
<dbReference type="PANTHER" id="PTHR14136:SF17">
    <property type="entry name" value="BTB_POZ DOMAIN-CONTAINING PROTEIN KCTD9"/>
    <property type="match status" value="1"/>
</dbReference>
<dbReference type="InterPro" id="IPR001646">
    <property type="entry name" value="5peptide_repeat"/>
</dbReference>
<dbReference type="EMBL" id="CP021109">
    <property type="protein sequence ID" value="ARP88382.1"/>
    <property type="molecule type" value="Genomic_DNA"/>
</dbReference>
<organism evidence="2 3">
    <name type="scientific">Bordetella genomosp. 9</name>
    <dbReference type="NCBI Taxonomy" id="1416803"/>
    <lineage>
        <taxon>Bacteria</taxon>
        <taxon>Pseudomonadati</taxon>
        <taxon>Pseudomonadota</taxon>
        <taxon>Betaproteobacteria</taxon>
        <taxon>Burkholderiales</taxon>
        <taxon>Alcaligenaceae</taxon>
        <taxon>Bordetella</taxon>
    </lineage>
</organism>
<keyword evidence="3" id="KW-1185">Reference proteome</keyword>
<name>A0A1W6Z4U7_9BORD</name>
<evidence type="ECO:0000313" key="3">
    <source>
        <dbReference type="Proteomes" id="UP000194139"/>
    </source>
</evidence>
<accession>A0A1W6Z4U7</accession>
<feature type="domain" description="DUF2169" evidence="1">
    <location>
        <begin position="21"/>
        <end position="296"/>
    </location>
</feature>
<dbReference type="Gene3D" id="2.160.20.80">
    <property type="entry name" value="E3 ubiquitin-protein ligase SopA"/>
    <property type="match status" value="2"/>
</dbReference>
<dbReference type="InterPro" id="IPR018683">
    <property type="entry name" value="DUF2169"/>
</dbReference>